<dbReference type="HOGENOM" id="CLU_245729_0_0_1"/>
<organism evidence="4">
    <name type="scientific">Capitella teleta</name>
    <name type="common">Polychaete worm</name>
    <dbReference type="NCBI Taxonomy" id="283909"/>
    <lineage>
        <taxon>Eukaryota</taxon>
        <taxon>Metazoa</taxon>
        <taxon>Spiralia</taxon>
        <taxon>Lophotrochozoa</taxon>
        <taxon>Annelida</taxon>
        <taxon>Polychaeta</taxon>
        <taxon>Sedentaria</taxon>
        <taxon>Scolecida</taxon>
        <taxon>Capitellidae</taxon>
        <taxon>Capitella</taxon>
    </lineage>
</organism>
<evidence type="ECO:0000313" key="4">
    <source>
        <dbReference type="EMBL" id="ELU06756.1"/>
    </source>
</evidence>
<sequence length="1565" mass="170097">MSKMHLDEFNPLDVLAAAATLQQTKTPGSEEEEEEDIAQQHALTTTDQLTADDDAAPKDKAPLRMPPRGGGQSADHSYAWSGSTALLQKAESTEDDGYCSRCSLDSPGQSSRSDVDTNDQDVFSDTDPRSPSAPPPPAPAFKSPVLPPLSPKSRRSKQQQAKIVILSRDSNLKHLLTCPADAQNPISNNNNNSACQEFAADEHFVSDKAPSSAEEAPQPKPPVHTVMEHVDSWAGCPDGDQQTGEASPPEAPVVEEEVHPESLAECPKEAEEPASLPEAPCKDCDNAPVEVASPSEPKEAEEEVAPPVSDSEAPPLSSSTAVASSGNTIFIVRPVPSSSTENNRYLLHDDPLVSPSPALPPSAPTAAPSSVASWQLLSTLDSKGGALVARPAQPSSLLLTDKKSAAPGKQLCSLLKTADSPRKHQDYPPLLLVKQEEAGLHDDRGSPSPMLSSAPIIPTLNSETDKSCDSGKINIKISGSKVMDVSCADDRSMGVKRQATSIGRLGSLSWQSLVDSEPPSQHVSRSATSSPFLRTDTSLPSSPLAPCTMQPSQQQQQKRSYQRKNAGLKRSASVAGLSSLEGEAAKASCHTYVKKRKGGGKAWNPLSPTQHELSQMKLSAQSMLRLHPLIDHDYCMFSEFSAEIQSSIIATTETKLRTERKHGGKKAARTNKKLTTTTPGTLSAEKQVKRKYTKRKLNKGSALQAALKQELKQEEEGEVLEEEEEEEDRAKAPAVLKVRKRLLHEKKLACKYSPYKERPDKNYVKIPGSYQDDFVYYATRKSHKRIRKSPEMPLELPSKSTPKAASSQVGGINVFDWYREMAKVDKSKFGFSVSDKAFEEKALMSADKGNMMLNHAPPPEAEVLDFVINMDSTASSSAATVEKVETVETSEDIDLMAEQVRSMLNSMNETDLRLLSENLGDAPTMLEQGQGVASAANPPLLGDLDDINDSDLISSDIGNDLNMMLGELPTAAAAVHPPRPAPAAPSPTIPAVSSSNSIASVSAENAVPELTMVNMYWNDLPGLLIDGAEHVRLVDIHKQVLPAKDTGILKKRCQMMGLPILNCSELQRDFLVRYMNAAKSKSCVITSKECAKTLIGFYVDPRPRAAPSRGLSDAEVDEPLEKPPPVEKAKKKQRSVASPAPPAVTSSVDSQEQQKRRDDSLLVDESQDEKVVLDVEASPVAAPSQPPEKKVARLSSSISSSAASSLAAGSPPSPSDLKRSSRLRGARKVSYAAMHNGSIDEDLDSSANSVDETPTSSPASSASVTVQLKVQQQQQRSLADSPDEMEIRRLVNKRKKRALSKREASRLLVLRERVKKRRNKQKENLRVRLNKAKLKAKVLHESQPADGPAANGVEHGYASWHAKLGAQSQRGTPKPKGHVTKTTPVLLVTHRDDRQGTHRGKAAQDGQLMLDLFLTKEAACIVCSACKERMSVKKFLKHAHRLSNPDELVAVAMPQKLQLTSGEPSSDEEALWAQYLARCQRFGLRRDKEEQRKRTPEKKPSCSDHPTSLSTTPLYGSPPPSDVKSSPDSVEDPSNKRQSTRLRRRKQMHPMESYVFEAKRDRAEL</sequence>
<feature type="region of interest" description="Disordered" evidence="1">
    <location>
        <begin position="1486"/>
        <end position="1565"/>
    </location>
</feature>
<feature type="region of interest" description="Disordered" evidence="1">
    <location>
        <begin position="658"/>
        <end position="691"/>
    </location>
</feature>
<dbReference type="Pfam" id="PF08782">
    <property type="entry name" value="c-SKI_SMAD_bind"/>
    <property type="match status" value="1"/>
</dbReference>
<feature type="compositionally biased region" description="Basic and acidic residues" evidence="1">
    <location>
        <begin position="1486"/>
        <end position="1502"/>
    </location>
</feature>
<evidence type="ECO:0000259" key="2">
    <source>
        <dbReference type="Pfam" id="PF08782"/>
    </source>
</evidence>
<feature type="compositionally biased region" description="Basic residues" evidence="1">
    <location>
        <begin position="658"/>
        <end position="672"/>
    </location>
</feature>
<feature type="compositionally biased region" description="Basic and acidic residues" evidence="1">
    <location>
        <begin position="256"/>
        <end position="271"/>
    </location>
</feature>
<name>R7UTN5_CAPTE</name>
<feature type="compositionally biased region" description="Acidic residues" evidence="1">
    <location>
        <begin position="715"/>
        <end position="727"/>
    </location>
</feature>
<evidence type="ECO:0000256" key="1">
    <source>
        <dbReference type="SAM" id="MobiDB-lite"/>
    </source>
</evidence>
<feature type="compositionally biased region" description="Low complexity" evidence="1">
    <location>
        <begin position="1253"/>
        <end position="1265"/>
    </location>
</feature>
<feature type="domain" description="c-SKI SMAD4-binding" evidence="2">
    <location>
        <begin position="1398"/>
        <end position="1444"/>
    </location>
</feature>
<dbReference type="EMBL" id="KB300427">
    <property type="protein sequence ID" value="ELU06756.1"/>
    <property type="molecule type" value="Genomic_DNA"/>
</dbReference>
<evidence type="ECO:0000313" key="5">
    <source>
        <dbReference type="EnsemblMetazoa" id="CapteP193962"/>
    </source>
</evidence>
<protein>
    <submittedName>
        <fullName evidence="4 5">Uncharacterized protein</fullName>
    </submittedName>
</protein>
<gene>
    <name evidence="4" type="ORF">CAPTEDRAFT_193962</name>
</gene>
<feature type="region of interest" description="Disordered" evidence="1">
    <location>
        <begin position="18"/>
        <end position="165"/>
    </location>
</feature>
<feature type="domain" description="Putative Dachshund-homology" evidence="3">
    <location>
        <begin position="1011"/>
        <end position="1098"/>
    </location>
</feature>
<dbReference type="EnsemblMetazoa" id="CapteT193962">
    <property type="protein sequence ID" value="CapteP193962"/>
    <property type="gene ID" value="CapteG193962"/>
</dbReference>
<dbReference type="Gene3D" id="3.10.390.10">
    <property type="entry name" value="SAND domain-like"/>
    <property type="match status" value="1"/>
</dbReference>
<feature type="compositionally biased region" description="Low complexity" evidence="1">
    <location>
        <begin position="1195"/>
        <end position="1210"/>
    </location>
</feature>
<evidence type="ECO:0000313" key="6">
    <source>
        <dbReference type="Proteomes" id="UP000014760"/>
    </source>
</evidence>
<dbReference type="EMBL" id="AMQN01007320">
    <property type="status" value="NOT_ANNOTATED_CDS"/>
    <property type="molecule type" value="Genomic_DNA"/>
</dbReference>
<dbReference type="InterPro" id="IPR014890">
    <property type="entry name" value="c-SKI_SMAD4-bd_dom"/>
</dbReference>
<feature type="region of interest" description="Disordered" evidence="1">
    <location>
        <begin position="708"/>
        <end position="731"/>
    </location>
</feature>
<dbReference type="Proteomes" id="UP000014760">
    <property type="component" value="Unassembled WGS sequence"/>
</dbReference>
<feature type="compositionally biased region" description="Polar residues" evidence="1">
    <location>
        <begin position="316"/>
        <end position="328"/>
    </location>
</feature>
<feature type="compositionally biased region" description="Low complexity" evidence="1">
    <location>
        <begin position="550"/>
        <end position="559"/>
    </location>
</feature>
<dbReference type="OrthoDB" id="6116992at2759"/>
<dbReference type="InterPro" id="IPR059069">
    <property type="entry name" value="DHD_metazoa"/>
</dbReference>
<feature type="compositionally biased region" description="Polar residues" evidence="1">
    <location>
        <begin position="512"/>
        <end position="541"/>
    </location>
</feature>
<dbReference type="InterPro" id="IPR010919">
    <property type="entry name" value="SAND-like_dom_sf"/>
</dbReference>
<accession>R7UTN5</accession>
<feature type="compositionally biased region" description="Basic and acidic residues" evidence="1">
    <location>
        <begin position="1119"/>
        <end position="1128"/>
    </location>
</feature>
<reference evidence="6" key="1">
    <citation type="submission" date="2012-12" db="EMBL/GenBank/DDBJ databases">
        <authorList>
            <person name="Hellsten U."/>
            <person name="Grimwood J."/>
            <person name="Chapman J.A."/>
            <person name="Shapiro H."/>
            <person name="Aerts A."/>
            <person name="Otillar R.P."/>
            <person name="Terry A.Y."/>
            <person name="Boore J.L."/>
            <person name="Simakov O."/>
            <person name="Marletaz F."/>
            <person name="Cho S.-J."/>
            <person name="Edsinger-Gonzales E."/>
            <person name="Havlak P."/>
            <person name="Kuo D.-H."/>
            <person name="Larsson T."/>
            <person name="Lv J."/>
            <person name="Arendt D."/>
            <person name="Savage R."/>
            <person name="Osoegawa K."/>
            <person name="de Jong P."/>
            <person name="Lindberg D.R."/>
            <person name="Seaver E.C."/>
            <person name="Weisblat D.A."/>
            <person name="Putnam N.H."/>
            <person name="Grigoriev I.V."/>
            <person name="Rokhsar D.S."/>
        </authorList>
    </citation>
    <scope>NUCLEOTIDE SEQUENCE</scope>
    <source>
        <strain evidence="6">I ESC-2004</strain>
    </source>
</reference>
<feature type="compositionally biased region" description="Low complexity" evidence="1">
    <location>
        <begin position="39"/>
        <end position="49"/>
    </location>
</feature>
<feature type="region of interest" description="Disordered" evidence="1">
    <location>
        <begin position="199"/>
        <end position="368"/>
    </location>
</feature>
<feature type="compositionally biased region" description="Polar residues" evidence="1">
    <location>
        <begin position="1504"/>
        <end position="1514"/>
    </location>
</feature>
<proteinExistence type="predicted"/>
<feature type="region of interest" description="Disordered" evidence="1">
    <location>
        <begin position="440"/>
        <end position="465"/>
    </location>
</feature>
<reference evidence="4 6" key="2">
    <citation type="journal article" date="2013" name="Nature">
        <title>Insights into bilaterian evolution from three spiralian genomes.</title>
        <authorList>
            <person name="Simakov O."/>
            <person name="Marletaz F."/>
            <person name="Cho S.J."/>
            <person name="Edsinger-Gonzales E."/>
            <person name="Havlak P."/>
            <person name="Hellsten U."/>
            <person name="Kuo D.H."/>
            <person name="Larsson T."/>
            <person name="Lv J."/>
            <person name="Arendt D."/>
            <person name="Savage R."/>
            <person name="Osoegawa K."/>
            <person name="de Jong P."/>
            <person name="Grimwood J."/>
            <person name="Chapman J.A."/>
            <person name="Shapiro H."/>
            <person name="Aerts A."/>
            <person name="Otillar R.P."/>
            <person name="Terry A.Y."/>
            <person name="Boore J.L."/>
            <person name="Grigoriev I.V."/>
            <person name="Lindberg D.R."/>
            <person name="Seaver E.C."/>
            <person name="Weisblat D.A."/>
            <person name="Putnam N.H."/>
            <person name="Rokhsar D.S."/>
        </authorList>
    </citation>
    <scope>NUCLEOTIDE SEQUENCE</scope>
    <source>
        <strain evidence="4 6">I ESC-2004</strain>
    </source>
</reference>
<dbReference type="GO" id="GO:0046332">
    <property type="term" value="F:SMAD binding"/>
    <property type="evidence" value="ECO:0007669"/>
    <property type="project" value="InterPro"/>
</dbReference>
<reference evidence="5" key="3">
    <citation type="submission" date="2015-06" db="UniProtKB">
        <authorList>
            <consortium name="EnsemblMetazoa"/>
        </authorList>
    </citation>
    <scope>IDENTIFICATION</scope>
</reference>
<feature type="region of interest" description="Disordered" evidence="1">
    <location>
        <begin position="512"/>
        <end position="568"/>
    </location>
</feature>
<feature type="compositionally biased region" description="Basic residues" evidence="1">
    <location>
        <begin position="1538"/>
        <end position="1548"/>
    </location>
</feature>
<dbReference type="OMA" id="KFTMSLK"/>
<evidence type="ECO:0000259" key="3">
    <source>
        <dbReference type="Pfam" id="PF25867"/>
    </source>
</evidence>
<keyword evidence="6" id="KW-1185">Reference proteome</keyword>
<feature type="region of interest" description="Disordered" evidence="1">
    <location>
        <begin position="1106"/>
        <end position="1265"/>
    </location>
</feature>
<dbReference type="Pfam" id="PF25867">
    <property type="entry name" value="HTH_75"/>
    <property type="match status" value="1"/>
</dbReference>
<feature type="compositionally biased region" description="Pro residues" evidence="1">
    <location>
        <begin position="131"/>
        <end position="150"/>
    </location>
</feature>